<dbReference type="InterPro" id="IPR003594">
    <property type="entry name" value="HATPase_dom"/>
</dbReference>
<feature type="compositionally biased region" description="Basic and acidic residues" evidence="6">
    <location>
        <begin position="707"/>
        <end position="720"/>
    </location>
</feature>
<dbReference type="InterPro" id="IPR013656">
    <property type="entry name" value="PAS_4"/>
</dbReference>
<dbReference type="EC" id="2.7.13.3" evidence="2"/>
<dbReference type="Gene3D" id="3.30.450.20">
    <property type="entry name" value="PAS domain"/>
    <property type="match status" value="2"/>
</dbReference>
<gene>
    <name evidence="11" type="ORF">GGD88_000283</name>
</gene>
<dbReference type="InterPro" id="IPR035965">
    <property type="entry name" value="PAS-like_dom_sf"/>
</dbReference>
<dbReference type="SUPFAM" id="SSF55874">
    <property type="entry name" value="ATPase domain of HSP90 chaperone/DNA topoisomerase II/histidine kinase"/>
    <property type="match status" value="1"/>
</dbReference>
<feature type="compositionally biased region" description="Pro residues" evidence="6">
    <location>
        <begin position="11"/>
        <end position="20"/>
    </location>
</feature>
<feature type="transmembrane region" description="Helical" evidence="7">
    <location>
        <begin position="98"/>
        <end position="121"/>
    </location>
</feature>
<dbReference type="FunFam" id="3.30.565.10:FF:000006">
    <property type="entry name" value="Sensor histidine kinase WalK"/>
    <property type="match status" value="1"/>
</dbReference>
<keyword evidence="7" id="KW-1133">Transmembrane helix</keyword>
<evidence type="ECO:0000256" key="1">
    <source>
        <dbReference type="ARBA" id="ARBA00000085"/>
    </source>
</evidence>
<dbReference type="AlphaFoldDB" id="A0A7W6RWX0"/>
<dbReference type="SUPFAM" id="SSF55785">
    <property type="entry name" value="PYP-like sensor domain (PAS domain)"/>
    <property type="match status" value="2"/>
</dbReference>
<dbReference type="InterPro" id="IPR000700">
    <property type="entry name" value="PAS-assoc_C"/>
</dbReference>
<dbReference type="InterPro" id="IPR000014">
    <property type="entry name" value="PAS"/>
</dbReference>
<dbReference type="InterPro" id="IPR003661">
    <property type="entry name" value="HisK_dim/P_dom"/>
</dbReference>
<keyword evidence="7" id="KW-0472">Membrane</keyword>
<dbReference type="InterPro" id="IPR036097">
    <property type="entry name" value="HisK_dim/P_sf"/>
</dbReference>
<dbReference type="SUPFAM" id="SSF47384">
    <property type="entry name" value="Homodimeric domain of signal transducing histidine kinase"/>
    <property type="match status" value="1"/>
</dbReference>
<keyword evidence="3" id="KW-0597">Phosphoprotein</keyword>
<dbReference type="Gene3D" id="3.30.565.10">
    <property type="entry name" value="Histidine kinase-like ATPase, C-terminal domain"/>
    <property type="match status" value="1"/>
</dbReference>
<dbReference type="Pfam" id="PF02518">
    <property type="entry name" value="HATPase_c"/>
    <property type="match status" value="1"/>
</dbReference>
<comment type="catalytic activity">
    <reaction evidence="1">
        <text>ATP + protein L-histidine = ADP + protein N-phospho-L-histidine.</text>
        <dbReference type="EC" id="2.7.13.3"/>
    </reaction>
</comment>
<dbReference type="PANTHER" id="PTHR43304">
    <property type="entry name" value="PHYTOCHROME-LIKE PROTEIN CPH1"/>
    <property type="match status" value="1"/>
</dbReference>
<reference evidence="11 12" key="1">
    <citation type="submission" date="2020-08" db="EMBL/GenBank/DDBJ databases">
        <title>Genome sequencing of Purple Non-Sulfur Bacteria from various extreme environments.</title>
        <authorList>
            <person name="Mayer M."/>
        </authorList>
    </citation>
    <scope>NUCLEOTIDE SEQUENCE [LARGE SCALE GENOMIC DNA]</scope>
    <source>
        <strain evidence="11 12">JA135</strain>
    </source>
</reference>
<dbReference type="InterPro" id="IPR004358">
    <property type="entry name" value="Sig_transdc_His_kin-like_C"/>
</dbReference>
<evidence type="ECO:0000256" key="4">
    <source>
        <dbReference type="ARBA" id="ARBA00022679"/>
    </source>
</evidence>
<dbReference type="PRINTS" id="PR00344">
    <property type="entry name" value="BCTRLSENSOR"/>
</dbReference>
<dbReference type="PROSITE" id="PS50112">
    <property type="entry name" value="PAS"/>
    <property type="match status" value="1"/>
</dbReference>
<dbReference type="CDD" id="cd00130">
    <property type="entry name" value="PAS"/>
    <property type="match status" value="1"/>
</dbReference>
<evidence type="ECO:0000313" key="11">
    <source>
        <dbReference type="EMBL" id="MBB4284576.1"/>
    </source>
</evidence>
<sequence>MTADQAGEDAPPAPPVPPMAGLPGPGDLPASLRRDLIVFTVLGSLGVAASFVSVNIPHTVVFLDGRLAFAFMGFALLRRLWLAILLAVLLSLSGFHVLALPTAVLGNLMIQVPALIVVRAVHAALVARVPSLAVYAAAWLALVLLVYQAIVTPVIHGVVAVLDGAALGPAVLQGWHDQAFLVESILVASVSTAGMVVARTYRETDRHRRELDVTLNSIGEAVVTTDMAGRVTRMNPQAERLTGWVIREARGRPVDEVMVLVNTRTGAPVETPVARVIAEGRTVGLANHTSLVARDGTRYHVADSAAPIRDADGRLHGIVMVFRDVSAEYASHEALAESKRQLDLAVESAELGIWDWRVATGAVDLVGHQAALYGFAPGTTRVPVEAFRARVHPDDWDETWALAIRTAEEGGTFDCTFRIVERDVREGESERWVRALGKALRDADGAVVRVIGTAQDVTARTLSERALRQTVDALSRSNAELERFASIASHDLQEPVRSMVAYAQLLTYRYAPHLDADAREFLGFIEEGAKRMQAQVLDLLEYSRVSAGDRPFRPVPLDGVVAAARKNLEAVIADSGARLEVGPLPTVRGDRVQLVSLMQNLISNAVKFRRPGVAPVVRVRAQPAEDAQVIEVADNGIGIAREDHAAVFKIFKRLHTAQEYPGTGLGLALAQRIAERHGGTITVDSAPGAGSRFRVALPRCGGDDPGAESRGDEDSLAREL</sequence>
<dbReference type="InterPro" id="IPR052162">
    <property type="entry name" value="Sensor_kinase/Photoreceptor"/>
</dbReference>
<evidence type="ECO:0000256" key="3">
    <source>
        <dbReference type="ARBA" id="ARBA00022553"/>
    </source>
</evidence>
<keyword evidence="4" id="KW-0808">Transferase</keyword>
<dbReference type="RefSeq" id="WP_184431060.1">
    <property type="nucleotide sequence ID" value="NZ_JACIGI010000002.1"/>
</dbReference>
<dbReference type="Pfam" id="PF00512">
    <property type="entry name" value="HisKA"/>
    <property type="match status" value="1"/>
</dbReference>
<dbReference type="Gene3D" id="2.10.70.100">
    <property type="match status" value="1"/>
</dbReference>
<feature type="domain" description="Histidine kinase" evidence="8">
    <location>
        <begin position="487"/>
        <end position="701"/>
    </location>
</feature>
<dbReference type="Pfam" id="PF08448">
    <property type="entry name" value="PAS_4"/>
    <property type="match status" value="1"/>
</dbReference>
<dbReference type="Pfam" id="PF08447">
    <property type="entry name" value="PAS_3"/>
    <property type="match status" value="1"/>
</dbReference>
<evidence type="ECO:0000256" key="7">
    <source>
        <dbReference type="SAM" id="Phobius"/>
    </source>
</evidence>
<dbReference type="InterPro" id="IPR005467">
    <property type="entry name" value="His_kinase_dom"/>
</dbReference>
<dbReference type="Proteomes" id="UP000555728">
    <property type="component" value="Unassembled WGS sequence"/>
</dbReference>
<dbReference type="InterPro" id="IPR001610">
    <property type="entry name" value="PAC"/>
</dbReference>
<evidence type="ECO:0000256" key="5">
    <source>
        <dbReference type="ARBA" id="ARBA00022777"/>
    </source>
</evidence>
<dbReference type="CDD" id="cd00082">
    <property type="entry name" value="HisKA"/>
    <property type="match status" value="1"/>
</dbReference>
<evidence type="ECO:0000256" key="2">
    <source>
        <dbReference type="ARBA" id="ARBA00012438"/>
    </source>
</evidence>
<feature type="transmembrane region" description="Helical" evidence="7">
    <location>
        <begin position="133"/>
        <end position="159"/>
    </location>
</feature>
<evidence type="ECO:0000256" key="6">
    <source>
        <dbReference type="SAM" id="MobiDB-lite"/>
    </source>
</evidence>
<dbReference type="NCBIfam" id="TIGR00229">
    <property type="entry name" value="sensory_box"/>
    <property type="match status" value="1"/>
</dbReference>
<feature type="domain" description="PAC" evidence="10">
    <location>
        <begin position="413"/>
        <end position="469"/>
    </location>
</feature>
<feature type="domain" description="PAC" evidence="10">
    <location>
        <begin position="285"/>
        <end position="337"/>
    </location>
</feature>
<dbReference type="SMART" id="SM00388">
    <property type="entry name" value="HisKA"/>
    <property type="match status" value="1"/>
</dbReference>
<keyword evidence="5" id="KW-0418">Kinase</keyword>
<dbReference type="EMBL" id="JACIGI010000002">
    <property type="protein sequence ID" value="MBB4284576.1"/>
    <property type="molecule type" value="Genomic_DNA"/>
</dbReference>
<feature type="transmembrane region" description="Helical" evidence="7">
    <location>
        <begin position="179"/>
        <end position="201"/>
    </location>
</feature>
<evidence type="ECO:0000259" key="8">
    <source>
        <dbReference type="PROSITE" id="PS50109"/>
    </source>
</evidence>
<name>A0A7W6RWX0_9PROT</name>
<dbReference type="Gene3D" id="1.10.287.130">
    <property type="match status" value="1"/>
</dbReference>
<dbReference type="PROSITE" id="PS50113">
    <property type="entry name" value="PAC"/>
    <property type="match status" value="2"/>
</dbReference>
<keyword evidence="7" id="KW-0812">Transmembrane</keyword>
<evidence type="ECO:0000259" key="9">
    <source>
        <dbReference type="PROSITE" id="PS50112"/>
    </source>
</evidence>
<dbReference type="InterPro" id="IPR013655">
    <property type="entry name" value="PAS_fold_3"/>
</dbReference>
<feature type="transmembrane region" description="Helical" evidence="7">
    <location>
        <begin position="68"/>
        <end position="92"/>
    </location>
</feature>
<accession>A0A7W6RWX0</accession>
<organism evidence="11 12">
    <name type="scientific">Roseospira goensis</name>
    <dbReference type="NCBI Taxonomy" id="391922"/>
    <lineage>
        <taxon>Bacteria</taxon>
        <taxon>Pseudomonadati</taxon>
        <taxon>Pseudomonadota</taxon>
        <taxon>Alphaproteobacteria</taxon>
        <taxon>Rhodospirillales</taxon>
        <taxon>Rhodospirillaceae</taxon>
        <taxon>Roseospira</taxon>
    </lineage>
</organism>
<evidence type="ECO:0000313" key="12">
    <source>
        <dbReference type="Proteomes" id="UP000555728"/>
    </source>
</evidence>
<proteinExistence type="predicted"/>
<dbReference type="SMART" id="SM00387">
    <property type="entry name" value="HATPase_c"/>
    <property type="match status" value="1"/>
</dbReference>
<comment type="caution">
    <text evidence="11">The sequence shown here is derived from an EMBL/GenBank/DDBJ whole genome shotgun (WGS) entry which is preliminary data.</text>
</comment>
<dbReference type="SMART" id="SM00086">
    <property type="entry name" value="PAC"/>
    <property type="match status" value="2"/>
</dbReference>
<keyword evidence="12" id="KW-1185">Reference proteome</keyword>
<feature type="region of interest" description="Disordered" evidence="6">
    <location>
        <begin position="698"/>
        <end position="720"/>
    </location>
</feature>
<dbReference type="GO" id="GO:0000155">
    <property type="term" value="F:phosphorelay sensor kinase activity"/>
    <property type="evidence" value="ECO:0007669"/>
    <property type="project" value="InterPro"/>
</dbReference>
<feature type="domain" description="PAS" evidence="9">
    <location>
        <begin position="207"/>
        <end position="280"/>
    </location>
</feature>
<feature type="transmembrane region" description="Helical" evidence="7">
    <location>
        <begin position="36"/>
        <end position="56"/>
    </location>
</feature>
<protein>
    <recommendedName>
        <fullName evidence="2">histidine kinase</fullName>
        <ecNumber evidence="2">2.7.13.3</ecNumber>
    </recommendedName>
</protein>
<dbReference type="PANTHER" id="PTHR43304:SF1">
    <property type="entry name" value="PAC DOMAIN-CONTAINING PROTEIN"/>
    <property type="match status" value="1"/>
</dbReference>
<feature type="region of interest" description="Disordered" evidence="6">
    <location>
        <begin position="1"/>
        <end position="20"/>
    </location>
</feature>
<dbReference type="InterPro" id="IPR036890">
    <property type="entry name" value="HATPase_C_sf"/>
</dbReference>
<evidence type="ECO:0000259" key="10">
    <source>
        <dbReference type="PROSITE" id="PS50113"/>
    </source>
</evidence>
<dbReference type="PROSITE" id="PS50109">
    <property type="entry name" value="HIS_KIN"/>
    <property type="match status" value="1"/>
</dbReference>